<evidence type="ECO:0000256" key="5">
    <source>
        <dbReference type="ARBA" id="ARBA00022825"/>
    </source>
</evidence>
<dbReference type="OrthoDB" id="10059102at2759"/>
<feature type="region of interest" description="Disordered" evidence="9">
    <location>
        <begin position="43"/>
        <end position="69"/>
    </location>
</feature>
<keyword evidence="6" id="KW-0865">Zymogen</keyword>
<dbReference type="InterPro" id="IPR018114">
    <property type="entry name" value="TRYPSIN_HIS"/>
</dbReference>
<keyword evidence="12" id="KW-1185">Reference proteome</keyword>
<dbReference type="PROSITE" id="PS50240">
    <property type="entry name" value="TRYPSIN_DOM"/>
    <property type="match status" value="2"/>
</dbReference>
<dbReference type="PROSITE" id="PS00135">
    <property type="entry name" value="TRYPSIN_SER"/>
    <property type="match status" value="2"/>
</dbReference>
<name>A0A8J2EHG2_COTCN</name>
<dbReference type="PROSITE" id="PS00134">
    <property type="entry name" value="TRYPSIN_HIS"/>
    <property type="match status" value="2"/>
</dbReference>
<dbReference type="AlphaFoldDB" id="A0A8J2EHG2"/>
<evidence type="ECO:0000256" key="7">
    <source>
        <dbReference type="ARBA" id="ARBA00023157"/>
    </source>
</evidence>
<evidence type="ECO:0000256" key="2">
    <source>
        <dbReference type="ARBA" id="ARBA00022670"/>
    </source>
</evidence>
<feature type="domain" description="Peptidase S1" evidence="10">
    <location>
        <begin position="351"/>
        <end position="578"/>
    </location>
</feature>
<dbReference type="SUPFAM" id="SSF50494">
    <property type="entry name" value="Trypsin-like serine proteases"/>
    <property type="match status" value="2"/>
</dbReference>
<dbReference type="Pfam" id="PF00089">
    <property type="entry name" value="Trypsin"/>
    <property type="match status" value="2"/>
</dbReference>
<accession>A0A8J2EHG2</accession>
<keyword evidence="2 8" id="KW-0645">Protease</keyword>
<dbReference type="Proteomes" id="UP000786811">
    <property type="component" value="Unassembled WGS sequence"/>
</dbReference>
<evidence type="ECO:0000256" key="4">
    <source>
        <dbReference type="ARBA" id="ARBA00022801"/>
    </source>
</evidence>
<dbReference type="GO" id="GO:0006508">
    <property type="term" value="P:proteolysis"/>
    <property type="evidence" value="ECO:0007669"/>
    <property type="project" value="UniProtKB-KW"/>
</dbReference>
<evidence type="ECO:0000313" key="11">
    <source>
        <dbReference type="EMBL" id="CAG5075609.1"/>
    </source>
</evidence>
<dbReference type="InterPro" id="IPR001254">
    <property type="entry name" value="Trypsin_dom"/>
</dbReference>
<comment type="caution">
    <text evidence="11">The sequence shown here is derived from an EMBL/GenBank/DDBJ whole genome shotgun (WGS) entry which is preliminary data.</text>
</comment>
<dbReference type="InterPro" id="IPR033116">
    <property type="entry name" value="TRYPSIN_SER"/>
</dbReference>
<evidence type="ECO:0000256" key="1">
    <source>
        <dbReference type="ARBA" id="ARBA00007664"/>
    </source>
</evidence>
<organism evidence="11 12">
    <name type="scientific">Cotesia congregata</name>
    <name type="common">Parasitoid wasp</name>
    <name type="synonym">Apanteles congregatus</name>
    <dbReference type="NCBI Taxonomy" id="51543"/>
    <lineage>
        <taxon>Eukaryota</taxon>
        <taxon>Metazoa</taxon>
        <taxon>Ecdysozoa</taxon>
        <taxon>Arthropoda</taxon>
        <taxon>Hexapoda</taxon>
        <taxon>Insecta</taxon>
        <taxon>Pterygota</taxon>
        <taxon>Neoptera</taxon>
        <taxon>Endopterygota</taxon>
        <taxon>Hymenoptera</taxon>
        <taxon>Apocrita</taxon>
        <taxon>Ichneumonoidea</taxon>
        <taxon>Braconidae</taxon>
        <taxon>Microgastrinae</taxon>
        <taxon>Cotesia</taxon>
    </lineage>
</organism>
<dbReference type="EMBL" id="CAJNRD030001116">
    <property type="protein sequence ID" value="CAG5075609.1"/>
    <property type="molecule type" value="Genomic_DNA"/>
</dbReference>
<dbReference type="PANTHER" id="PTHR24276:SF91">
    <property type="entry name" value="AT26814P-RELATED"/>
    <property type="match status" value="1"/>
</dbReference>
<keyword evidence="7" id="KW-1015">Disulfide bond</keyword>
<evidence type="ECO:0000256" key="8">
    <source>
        <dbReference type="RuleBase" id="RU363034"/>
    </source>
</evidence>
<dbReference type="InterPro" id="IPR009003">
    <property type="entry name" value="Peptidase_S1_PA"/>
</dbReference>
<dbReference type="InterPro" id="IPR050430">
    <property type="entry name" value="Peptidase_S1"/>
</dbReference>
<evidence type="ECO:0000256" key="3">
    <source>
        <dbReference type="ARBA" id="ARBA00022729"/>
    </source>
</evidence>
<dbReference type="FunFam" id="2.40.10.10:FF:000077">
    <property type="entry name" value="Predicted protein"/>
    <property type="match status" value="2"/>
</dbReference>
<dbReference type="InterPro" id="IPR043504">
    <property type="entry name" value="Peptidase_S1_PA_chymotrypsin"/>
</dbReference>
<evidence type="ECO:0000256" key="6">
    <source>
        <dbReference type="ARBA" id="ARBA00023145"/>
    </source>
</evidence>
<dbReference type="SMART" id="SM00020">
    <property type="entry name" value="Tryp_SPc"/>
    <property type="match status" value="2"/>
</dbReference>
<dbReference type="PANTHER" id="PTHR24276">
    <property type="entry name" value="POLYSERASE-RELATED"/>
    <property type="match status" value="1"/>
</dbReference>
<sequence>MGRAHFSGRKFKHQKYNTLRACSNCLANGKFQRLEDNPKKRVVISSSNNNNNNNNGDQSKDNNHGKNMKGRSYLRMSRRNQQKSKSVVISAHPNYLPRDLSDGRIVGGEDIEIEDVPYQVSVLVRGRHKCGGTIISDYWVLTAAHCAQFSQRMYSVRAGTVWKNQGGTIYEVDKVVNHENYRLIFDIPMDDIALLRLATPFVFGEACQPIDLPNKGEKVKPETQTVVTGWGDTKSFPFNGRLQMVVIPTISIESCREAYNFTKIPDEGRICAMTPDGGKDACQGDSGGPMVVDKRLVGIVSWGVECAVKGNPGIYTEYRQVLLIATILAVGMVNAIHWFPMMNPLTPNGRIVGGEPIDIREVPHQVSLQAYGFAFCGGTIVAEDWVLTAAHCAVYSASTITVRAGTTTKGSGGTIHTVSKIITHEDYTTNRYGIPINDVALIKLATPFEVDEFRQPIDLFEFKEEAIEGIQSTITGWGATVEGGSTPDVLNTVDVPIINKSECHDAYISFGGLPEGQICAAYPEGGKDACQGDSGGPLTIDGRLAGIVSWGNGCARPGYPGVYTEVASFRDWIDIKISTM</sequence>
<proteinExistence type="inferred from homology"/>
<dbReference type="Gene3D" id="2.40.10.10">
    <property type="entry name" value="Trypsin-like serine proteases"/>
    <property type="match status" value="3"/>
</dbReference>
<dbReference type="GO" id="GO:0004252">
    <property type="term" value="F:serine-type endopeptidase activity"/>
    <property type="evidence" value="ECO:0007669"/>
    <property type="project" value="InterPro"/>
</dbReference>
<dbReference type="InterPro" id="IPR001314">
    <property type="entry name" value="Peptidase_S1A"/>
</dbReference>
<evidence type="ECO:0000256" key="9">
    <source>
        <dbReference type="SAM" id="MobiDB-lite"/>
    </source>
</evidence>
<feature type="compositionally biased region" description="Low complexity" evidence="9">
    <location>
        <begin position="45"/>
        <end position="55"/>
    </location>
</feature>
<feature type="domain" description="Peptidase S1" evidence="10">
    <location>
        <begin position="105"/>
        <end position="344"/>
    </location>
</feature>
<comment type="similarity">
    <text evidence="1">Belongs to the peptidase S1 family.</text>
</comment>
<dbReference type="CDD" id="cd00190">
    <property type="entry name" value="Tryp_SPc"/>
    <property type="match status" value="2"/>
</dbReference>
<protein>
    <submittedName>
        <fullName evidence="11">Similar to TRYP1: Trypsin-1 (Anopheles gambiae)</fullName>
    </submittedName>
</protein>
<evidence type="ECO:0000259" key="10">
    <source>
        <dbReference type="PROSITE" id="PS50240"/>
    </source>
</evidence>
<keyword evidence="3" id="KW-0732">Signal</keyword>
<reference evidence="11" key="1">
    <citation type="submission" date="2021-04" db="EMBL/GenBank/DDBJ databases">
        <authorList>
            <person name="Chebbi M.A.C M."/>
        </authorList>
    </citation>
    <scope>NUCLEOTIDE SEQUENCE</scope>
</reference>
<gene>
    <name evidence="11" type="ORF">HICCMSTLAB_LOCUS1763</name>
</gene>
<dbReference type="PRINTS" id="PR00722">
    <property type="entry name" value="CHYMOTRYPSIN"/>
</dbReference>
<keyword evidence="5 8" id="KW-0720">Serine protease</keyword>
<keyword evidence="4 8" id="KW-0378">Hydrolase</keyword>
<evidence type="ECO:0000313" key="12">
    <source>
        <dbReference type="Proteomes" id="UP000786811"/>
    </source>
</evidence>